<dbReference type="Proteomes" id="UP000034810">
    <property type="component" value="Unassembled WGS sequence"/>
</dbReference>
<dbReference type="AlphaFoldDB" id="A0A0G1CBA7"/>
<protein>
    <submittedName>
        <fullName evidence="2">Uncharacterized protein</fullName>
    </submittedName>
</protein>
<accession>A0A0G1CBA7</accession>
<evidence type="ECO:0000256" key="1">
    <source>
        <dbReference type="SAM" id="MobiDB-lite"/>
    </source>
</evidence>
<comment type="caution">
    <text evidence="2">The sequence shown here is derived from an EMBL/GenBank/DDBJ whole genome shotgun (WGS) entry which is preliminary data.</text>
</comment>
<dbReference type="EMBL" id="LCFA01000007">
    <property type="protein sequence ID" value="KKS82679.1"/>
    <property type="molecule type" value="Genomic_DNA"/>
</dbReference>
<organism evidence="2 3">
    <name type="scientific">Candidatus Wolfebacteria bacterium GW2011_GWC1_43_10</name>
    <dbReference type="NCBI Taxonomy" id="1619011"/>
    <lineage>
        <taxon>Bacteria</taxon>
        <taxon>Candidatus Wolfeibacteriota</taxon>
    </lineage>
</organism>
<evidence type="ECO:0000313" key="3">
    <source>
        <dbReference type="Proteomes" id="UP000034810"/>
    </source>
</evidence>
<name>A0A0G1CBA7_9BACT</name>
<sequence length="351" mass="40709">MILLVVIVVLVLLSQRSVVPPSDTVEPQPNNQTNNNTSDKDGLQLYRNEEWGFEFWYPENWRIEENSVRTVSSKFNLILTPMEGPYQPLSPILLNVVTPDFGNYTFQDLDKTVSDINIDGVAGERYDYKLKNVQRISILLPLDDLRIILGAGKGYEDTFDKIVSTFKFLSDIKTYRNKKYGFKLEYPKKYIIKENEIHWDSEEGVPEDRLEGYRYEKPVSPLFYLEFYSSSTRKYPEIEIAVYNSNDLNIDEWIDYINKGVKQGLIYEGRYISNAEPILVLGIKSVKALSGCCMECIINIFTPRENKIYDLKQGGSISSPQECPSRFNEQYRCCLQNEDVFNQILATFKFL</sequence>
<gene>
    <name evidence="2" type="ORF">UV58_C0007G0030</name>
</gene>
<feature type="compositionally biased region" description="Low complexity" evidence="1">
    <location>
        <begin position="27"/>
        <end position="37"/>
    </location>
</feature>
<feature type="region of interest" description="Disordered" evidence="1">
    <location>
        <begin position="20"/>
        <end position="41"/>
    </location>
</feature>
<proteinExistence type="predicted"/>
<evidence type="ECO:0000313" key="2">
    <source>
        <dbReference type="EMBL" id="KKS82679.1"/>
    </source>
</evidence>
<reference evidence="2 3" key="1">
    <citation type="journal article" date="2015" name="Nature">
        <title>rRNA introns, odd ribosomes, and small enigmatic genomes across a large radiation of phyla.</title>
        <authorList>
            <person name="Brown C.T."/>
            <person name="Hug L.A."/>
            <person name="Thomas B.C."/>
            <person name="Sharon I."/>
            <person name="Castelle C.J."/>
            <person name="Singh A."/>
            <person name="Wilkins M.J."/>
            <person name="Williams K.H."/>
            <person name="Banfield J.F."/>
        </authorList>
    </citation>
    <scope>NUCLEOTIDE SEQUENCE [LARGE SCALE GENOMIC DNA]</scope>
</reference>